<evidence type="ECO:0000256" key="6">
    <source>
        <dbReference type="ARBA" id="ARBA00023237"/>
    </source>
</evidence>
<dbReference type="AlphaFoldDB" id="A0A372NMM6"/>
<feature type="signal peptide" evidence="8">
    <location>
        <begin position="1"/>
        <end position="19"/>
    </location>
</feature>
<evidence type="ECO:0000256" key="1">
    <source>
        <dbReference type="ARBA" id="ARBA00004571"/>
    </source>
</evidence>
<evidence type="ECO:0000313" key="11">
    <source>
        <dbReference type="Proteomes" id="UP000264217"/>
    </source>
</evidence>
<dbReference type="InterPro" id="IPR036942">
    <property type="entry name" value="Beta-barrel_TonB_sf"/>
</dbReference>
<dbReference type="InterPro" id="IPR008969">
    <property type="entry name" value="CarboxyPept-like_regulatory"/>
</dbReference>
<keyword evidence="6 7" id="KW-0998">Cell outer membrane</keyword>
<feature type="chain" id="PRO_5016730471" evidence="8">
    <location>
        <begin position="20"/>
        <end position="1071"/>
    </location>
</feature>
<keyword evidence="2 7" id="KW-0813">Transport</keyword>
<dbReference type="NCBIfam" id="TIGR04057">
    <property type="entry name" value="SusC_RagA_signa"/>
    <property type="match status" value="1"/>
</dbReference>
<evidence type="ECO:0000313" key="10">
    <source>
        <dbReference type="EMBL" id="RFZ90108.1"/>
    </source>
</evidence>
<keyword evidence="5 7" id="KW-0472">Membrane</keyword>
<dbReference type="Proteomes" id="UP000264217">
    <property type="component" value="Unassembled WGS sequence"/>
</dbReference>
<dbReference type="InterPro" id="IPR012910">
    <property type="entry name" value="Plug_dom"/>
</dbReference>
<dbReference type="Gene3D" id="2.40.170.20">
    <property type="entry name" value="TonB-dependent receptor, beta-barrel domain"/>
    <property type="match status" value="1"/>
</dbReference>
<keyword evidence="11" id="KW-1185">Reference proteome</keyword>
<evidence type="ECO:0000259" key="9">
    <source>
        <dbReference type="Pfam" id="PF07715"/>
    </source>
</evidence>
<evidence type="ECO:0000256" key="8">
    <source>
        <dbReference type="SAM" id="SignalP"/>
    </source>
</evidence>
<dbReference type="OrthoDB" id="9768177at2"/>
<dbReference type="InterPro" id="IPR023996">
    <property type="entry name" value="TonB-dep_OMP_SusC/RagA"/>
</dbReference>
<keyword evidence="3 7" id="KW-1134">Transmembrane beta strand</keyword>
<dbReference type="NCBIfam" id="TIGR04056">
    <property type="entry name" value="OMP_RagA_SusC"/>
    <property type="match status" value="1"/>
</dbReference>
<evidence type="ECO:0000256" key="4">
    <source>
        <dbReference type="ARBA" id="ARBA00022692"/>
    </source>
</evidence>
<dbReference type="RefSeq" id="WP_117394075.1">
    <property type="nucleotide sequence ID" value="NZ_QWDC01000005.1"/>
</dbReference>
<dbReference type="SUPFAM" id="SSF56935">
    <property type="entry name" value="Porins"/>
    <property type="match status" value="1"/>
</dbReference>
<gene>
    <name evidence="10" type="ORF">D0C36_22975</name>
</gene>
<organism evidence="10 11">
    <name type="scientific">Mucilaginibacter conchicola</name>
    <dbReference type="NCBI Taxonomy" id="2303333"/>
    <lineage>
        <taxon>Bacteria</taxon>
        <taxon>Pseudomonadati</taxon>
        <taxon>Bacteroidota</taxon>
        <taxon>Sphingobacteriia</taxon>
        <taxon>Sphingobacteriales</taxon>
        <taxon>Sphingobacteriaceae</taxon>
        <taxon>Mucilaginibacter</taxon>
    </lineage>
</organism>
<dbReference type="InterPro" id="IPR037066">
    <property type="entry name" value="Plug_dom_sf"/>
</dbReference>
<comment type="subcellular location">
    <subcellularLocation>
        <location evidence="1 7">Cell outer membrane</location>
        <topology evidence="1 7">Multi-pass membrane protein</topology>
    </subcellularLocation>
</comment>
<dbReference type="InterPro" id="IPR023997">
    <property type="entry name" value="TonB-dep_OMP_SusC/RagA_CS"/>
</dbReference>
<dbReference type="Gene3D" id="2.170.130.10">
    <property type="entry name" value="TonB-dependent receptor, plug domain"/>
    <property type="match status" value="1"/>
</dbReference>
<keyword evidence="8" id="KW-0732">Signal</keyword>
<dbReference type="InterPro" id="IPR039426">
    <property type="entry name" value="TonB-dep_rcpt-like"/>
</dbReference>
<dbReference type="PROSITE" id="PS52016">
    <property type="entry name" value="TONB_DEPENDENT_REC_3"/>
    <property type="match status" value="1"/>
</dbReference>
<dbReference type="EMBL" id="QWDC01000005">
    <property type="protein sequence ID" value="RFZ90108.1"/>
    <property type="molecule type" value="Genomic_DNA"/>
</dbReference>
<protein>
    <submittedName>
        <fullName evidence="10">SusC/RagA family TonB-linked outer membrane protein</fullName>
    </submittedName>
</protein>
<keyword evidence="4 7" id="KW-0812">Transmembrane</keyword>
<dbReference type="Pfam" id="PF13715">
    <property type="entry name" value="CarbopepD_reg_2"/>
    <property type="match status" value="1"/>
</dbReference>
<comment type="caution">
    <text evidence="10">The sequence shown here is derived from an EMBL/GenBank/DDBJ whole genome shotgun (WGS) entry which is preliminary data.</text>
</comment>
<dbReference type="SUPFAM" id="SSF49464">
    <property type="entry name" value="Carboxypeptidase regulatory domain-like"/>
    <property type="match status" value="1"/>
</dbReference>
<feature type="domain" description="TonB-dependent receptor plug" evidence="9">
    <location>
        <begin position="115"/>
        <end position="222"/>
    </location>
</feature>
<evidence type="ECO:0000256" key="7">
    <source>
        <dbReference type="PROSITE-ProRule" id="PRU01360"/>
    </source>
</evidence>
<dbReference type="GO" id="GO:0009279">
    <property type="term" value="C:cell outer membrane"/>
    <property type="evidence" value="ECO:0007669"/>
    <property type="project" value="UniProtKB-SubCell"/>
</dbReference>
<sequence length="1071" mass="117927">MKKSIITLSLMLFSLMASAQYTISGRVLSKGDDSPLQGASVMIKAGNTGVTAGENGQFNLKASGRITLLVTYTGYQPYEMVINSAPDHELLIRLEQIANELKEVIVSTGYQELPKERATGSFVQVDRQLLNRSVSTDIISRLADVVPGLTFNRIGNKANEQTSISIRGQSTLFAKTSPLIVVDNYPYEGDVSNINPNDVESVTVLKDAAAASIWGTRAGNGVIVITTKKGRFDEPVKVSFNSNLSLSAKPDLFYTPVMSTSDFIATERTLFANGYYKNQENSFNKVALTPVVELLIAQRDGKMTSAQADAAISRLEANDVRKDISKYLYRTGTSQQYSLSLSGGSNIQRFYVSGGYDDNRSTSNGNGYRRYTLDANNTYSLLNRKLTIGTGIFATLSTTLQNALPASALNYAPGKSIYPYAQLADANGTALALPHTYRSALIQTAASQGLLDWNYTPLDELHAMDQRTGAADYRFNFDSRYQIMPGLNASILYQYNRVTTDYRNNQGLASWYTRDQINRLTTVNTDGSLNRPIPEGGILDERSSLSNSHTVRGQLSFERNFPIDHQLNMIAGAELRDIHSTGSTTRFYGYDPEHAASQPVDYISAFGTYINPASKSTRIQNFDGHTDLTDRFISYYTNAGYTLHKRYLLSGSARLDQSNLFGVSTNQKGVPLYSAGFSWKLSEEPFYKVTWLPNLTMRITHGTSGNIDKTLSAYTTAIYFSAANNFLGVPYARIQNPPNPQLRWERVRTTDLGLDFSSPDERLSGSVDLYIKKGSDLIGDAPLAPQTGLVQFRGNTASTQTKGVDISLTSRNLTGPFQWSTTFLFTKLNEKVTGYALSSTAIARDYLSAAYSASPATGRPLYAIYSYEWAGLDPKTGDPQGYLNGQVSKDYAAIINSATLQTIKYNGPARPTTYGALRNTFGYKQFSLSANITYRFGYYTRRSSVQYNTVLSGLGGHGDYALRWQAPGDEAHTSIPSQPATINGNRDNFYTYSSVLVQKGDNIRLQDVNLGYDLRGASLKRLPFKGLHFYIYANNLGLLWKAAKNDLDPDAVNGDILPLPRTIAFGIKADL</sequence>
<evidence type="ECO:0000256" key="5">
    <source>
        <dbReference type="ARBA" id="ARBA00023136"/>
    </source>
</evidence>
<accession>A0A372NMM6</accession>
<name>A0A372NMM6_9SPHI</name>
<evidence type="ECO:0000256" key="3">
    <source>
        <dbReference type="ARBA" id="ARBA00022452"/>
    </source>
</evidence>
<dbReference type="Pfam" id="PF07715">
    <property type="entry name" value="Plug"/>
    <property type="match status" value="1"/>
</dbReference>
<proteinExistence type="inferred from homology"/>
<comment type="similarity">
    <text evidence="7">Belongs to the TonB-dependent receptor family.</text>
</comment>
<dbReference type="Gene3D" id="2.60.40.1120">
    <property type="entry name" value="Carboxypeptidase-like, regulatory domain"/>
    <property type="match status" value="1"/>
</dbReference>
<evidence type="ECO:0000256" key="2">
    <source>
        <dbReference type="ARBA" id="ARBA00022448"/>
    </source>
</evidence>
<reference evidence="10 11" key="1">
    <citation type="submission" date="2018-08" db="EMBL/GenBank/DDBJ databases">
        <title>Mucilaginibacter sp. MYSH2.</title>
        <authorList>
            <person name="Seo T."/>
        </authorList>
    </citation>
    <scope>NUCLEOTIDE SEQUENCE [LARGE SCALE GENOMIC DNA]</scope>
    <source>
        <strain evidence="10 11">MYSH2</strain>
    </source>
</reference>